<evidence type="ECO:0000259" key="1">
    <source>
        <dbReference type="Pfam" id="PF14588"/>
    </source>
</evidence>
<dbReference type="Gene3D" id="3.30.1330.40">
    <property type="entry name" value="RutC-like"/>
    <property type="match status" value="1"/>
</dbReference>
<comment type="caution">
    <text evidence="2">The sequence shown here is derived from an EMBL/GenBank/DDBJ whole genome shotgun (WGS) entry which is preliminary data.</text>
</comment>
<dbReference type="RefSeq" id="WP_138656504.1">
    <property type="nucleotide sequence ID" value="NZ_VATY01000001.1"/>
</dbReference>
<keyword evidence="3" id="KW-1185">Reference proteome</keyword>
<dbReference type="InterPro" id="IPR013813">
    <property type="entry name" value="Endoribo_LPSP/chorism_mut-like"/>
</dbReference>
<feature type="domain" description="Endoribonuclease L-PSP/chorismate mutase-like" evidence="1">
    <location>
        <begin position="42"/>
        <end position="185"/>
    </location>
</feature>
<dbReference type="OrthoDB" id="9806350at2"/>
<organism evidence="2 3">
    <name type="scientific">Maribacter algarum</name>
    <name type="common">ex Zhang et al. 2020</name>
    <dbReference type="NCBI Taxonomy" id="2578118"/>
    <lineage>
        <taxon>Bacteria</taxon>
        <taxon>Pseudomonadati</taxon>
        <taxon>Bacteroidota</taxon>
        <taxon>Flavobacteriia</taxon>
        <taxon>Flavobacteriales</taxon>
        <taxon>Flavobacteriaceae</taxon>
        <taxon>Maribacter</taxon>
    </lineage>
</organism>
<proteinExistence type="predicted"/>
<dbReference type="PANTHER" id="PTHR43760">
    <property type="entry name" value="ENDORIBONUCLEASE-RELATED"/>
    <property type="match status" value="1"/>
</dbReference>
<sequence length="191" mass="20651">MNKIYLCLALLLAFSCNQVKEVKEEKVTEEVQEAIDPNYNPEAKLQELGIELSTPSAPVANYVNAVRTGNLIFLAGKGPRKADGENITGKLGADLTIEEGYEAARITGINQLSVLKAELGNLNKVKRIVKVKGMVNSMPDFTDQPKVVNGYSDLMVAVFGDKGKHARAAVGMGALPSNIAIEVEMIVEVYE</sequence>
<protein>
    <submittedName>
        <fullName evidence="2">RidA family protein</fullName>
    </submittedName>
</protein>
<dbReference type="PROSITE" id="PS51257">
    <property type="entry name" value="PROKAR_LIPOPROTEIN"/>
    <property type="match status" value="1"/>
</dbReference>
<dbReference type="SUPFAM" id="SSF55298">
    <property type="entry name" value="YjgF-like"/>
    <property type="match status" value="1"/>
</dbReference>
<reference evidence="2 3" key="1">
    <citation type="submission" date="2019-05" db="EMBL/GenBank/DDBJ databases">
        <authorList>
            <person name="Zhang J.-Y."/>
            <person name="Feg X."/>
            <person name="Du Z.-J."/>
        </authorList>
    </citation>
    <scope>NUCLEOTIDE SEQUENCE [LARGE SCALE GENOMIC DNA]</scope>
    <source>
        <strain evidence="2 3">RZ26</strain>
    </source>
</reference>
<dbReference type="Proteomes" id="UP000310314">
    <property type="component" value="Unassembled WGS sequence"/>
</dbReference>
<dbReference type="AlphaFoldDB" id="A0A5S3PWH1"/>
<gene>
    <name evidence="2" type="ORF">FEE95_03835</name>
</gene>
<dbReference type="PANTHER" id="PTHR43760:SF1">
    <property type="entry name" value="ENDORIBONUCLEASE L-PSP_CHORISMATE MUTASE-LIKE DOMAIN-CONTAINING PROTEIN"/>
    <property type="match status" value="1"/>
</dbReference>
<evidence type="ECO:0000313" key="2">
    <source>
        <dbReference type="EMBL" id="TMM58572.1"/>
    </source>
</evidence>
<evidence type="ECO:0000313" key="3">
    <source>
        <dbReference type="Proteomes" id="UP000310314"/>
    </source>
</evidence>
<dbReference type="CDD" id="cd02199">
    <property type="entry name" value="YjgF_YER057c_UK114_like_1"/>
    <property type="match status" value="1"/>
</dbReference>
<dbReference type="Pfam" id="PF14588">
    <property type="entry name" value="YjgF_endoribonc"/>
    <property type="match status" value="1"/>
</dbReference>
<dbReference type="InterPro" id="IPR035959">
    <property type="entry name" value="RutC-like_sf"/>
</dbReference>
<name>A0A5S3PWH1_9FLAO</name>
<dbReference type="EMBL" id="VATY01000001">
    <property type="protein sequence ID" value="TMM58572.1"/>
    <property type="molecule type" value="Genomic_DNA"/>
</dbReference>
<accession>A0A5S3PWH1</accession>